<dbReference type="GO" id="GO:0005085">
    <property type="term" value="F:guanyl-nucleotide exchange factor activity"/>
    <property type="evidence" value="ECO:0007669"/>
    <property type="project" value="InterPro"/>
</dbReference>
<dbReference type="AlphaFoldDB" id="A0AAV0BRF9"/>
<comment type="caution">
    <text evidence="3">The sequence shown here is derived from an EMBL/GenBank/DDBJ whole genome shotgun (WGS) entry which is preliminary data.</text>
</comment>
<organism evidence="3 4">
    <name type="scientific">Phakopsora pachyrhizi</name>
    <name type="common">Asian soybean rust disease fungus</name>
    <dbReference type="NCBI Taxonomy" id="170000"/>
    <lineage>
        <taxon>Eukaryota</taxon>
        <taxon>Fungi</taxon>
        <taxon>Dikarya</taxon>
        <taxon>Basidiomycota</taxon>
        <taxon>Pucciniomycotina</taxon>
        <taxon>Pucciniomycetes</taxon>
        <taxon>Pucciniales</taxon>
        <taxon>Phakopsoraceae</taxon>
        <taxon>Phakopsora</taxon>
    </lineage>
</organism>
<dbReference type="GO" id="GO:0030139">
    <property type="term" value="C:endocytic vesicle"/>
    <property type="evidence" value="ECO:0007669"/>
    <property type="project" value="TreeGrafter"/>
</dbReference>
<evidence type="ECO:0000256" key="1">
    <source>
        <dbReference type="SAM" id="MobiDB-lite"/>
    </source>
</evidence>
<dbReference type="EMBL" id="CALTRL010006013">
    <property type="protein sequence ID" value="CAH7688794.1"/>
    <property type="molecule type" value="Genomic_DNA"/>
</dbReference>
<feature type="compositionally biased region" description="Polar residues" evidence="1">
    <location>
        <begin position="764"/>
        <end position="779"/>
    </location>
</feature>
<feature type="region of interest" description="Disordered" evidence="1">
    <location>
        <begin position="932"/>
        <end position="970"/>
    </location>
</feature>
<dbReference type="SUPFAM" id="SSF109993">
    <property type="entry name" value="VPS9 domain"/>
    <property type="match status" value="1"/>
</dbReference>
<feature type="compositionally biased region" description="Low complexity" evidence="1">
    <location>
        <begin position="86"/>
        <end position="110"/>
    </location>
</feature>
<dbReference type="PANTHER" id="PTHR23101:SF25">
    <property type="entry name" value="GTPASE-ACTIVATING PROTEIN AND VPS9 DOMAIN-CONTAINING PROTEIN 1"/>
    <property type="match status" value="1"/>
</dbReference>
<protein>
    <recommendedName>
        <fullName evidence="2">VPS9 domain-containing protein</fullName>
    </recommendedName>
</protein>
<feature type="region of interest" description="Disordered" evidence="1">
    <location>
        <begin position="764"/>
        <end position="797"/>
    </location>
</feature>
<feature type="domain" description="VPS9" evidence="2">
    <location>
        <begin position="494"/>
        <end position="756"/>
    </location>
</feature>
<dbReference type="InterPro" id="IPR037191">
    <property type="entry name" value="VPS9_dom_sf"/>
</dbReference>
<dbReference type="PROSITE" id="PS51205">
    <property type="entry name" value="VPS9"/>
    <property type="match status" value="1"/>
</dbReference>
<dbReference type="SMART" id="SM00167">
    <property type="entry name" value="VPS9"/>
    <property type="match status" value="1"/>
</dbReference>
<dbReference type="GO" id="GO:0016192">
    <property type="term" value="P:vesicle-mediated transport"/>
    <property type="evidence" value="ECO:0007669"/>
    <property type="project" value="InterPro"/>
</dbReference>
<name>A0AAV0BRF9_PHAPC</name>
<evidence type="ECO:0000313" key="4">
    <source>
        <dbReference type="Proteomes" id="UP001153365"/>
    </source>
</evidence>
<feature type="region of interest" description="Disordered" evidence="1">
    <location>
        <begin position="20"/>
        <end position="110"/>
    </location>
</feature>
<feature type="compositionally biased region" description="Polar residues" evidence="1">
    <location>
        <begin position="55"/>
        <end position="82"/>
    </location>
</feature>
<feature type="region of interest" description="Disordered" evidence="1">
    <location>
        <begin position="660"/>
        <end position="692"/>
    </location>
</feature>
<sequence length="970" mass="105923">MTYNSNNNSQHQSTIHPLLLTNDPINASGNSSDPNPSPPSHPVIATTTTTTTTTGNTHQPIQTNRHLSSTSDPSQPNFSTRPISHRSSTSSSSLTTATTTATTTADSRSTTDSLLIQNLRAQTQELSIEHNRNNPAWSLIQSISSNLNPIINQTVRSINLNCLSDRTRVLLILPNQSNNNLSSNINQNNLLTNHLLITHPSPSSGSDPIRPILNNQGDGSFTNDVELCFTSLSGIKGLIQADRIVFTSVSRPINLDLIRQGEIDLIGPSTSLSNELTSPAKFRFPSYQLSLSKPRTLTIPRLSVNHNSSINLFTSATAATTSNSTSTPSNSLSNRSTATQRLASLFGASSNQIERPEDRDPITLSIQTVDRTFDPAELNLSTRRTIENRIRDGLGSLEEAVLVRIIGFVLKLFPQDPQNHLDEDQVSTEIQQLYQSIDHELELEYSPEQNEEGEDQTDVDSQMTKRIVIDHTLELIEEVICLELYDRLFEEIGFEEDLKLTEKIAELNLIEATLDQLGLDLERREMDDPDGIHTIRTGLEDIISLASRELSKLQDEECKCPRDKVGVYVTVHKLIVDGLSLLPSIPMKKEDSAFGASSSATPSEHLPYIEVEMSDKVDSSSFEINKVPPADMPKSSPHRKLDITKPSPSEILDAIQTDLIDPPKVPHPIPSSEPLKAPQTRQPPPRPRPNSSSADLILPILIYLLIKANPPGMMSNLVFVDRYRYRRLVRGETDYCLVNFNVACEFIKNFNHSISFAGENISSASETRPTRIQTNSSQAHALPRVNHRSASGKTSGYGTFTGLGQQSIGLREKTGNEVEEAFMAASRAVSGALIGGYQKVISGSILDAPAARLRSASGASTGTPRTLEDVKRLIGSASDGIKREGGLAGWSNRVGILRKVSNARGITGETESSDVFGSSNSSAAKRLTSLFQNNSSGSNQTEDRKSMLGNRLSSLPGLSRLQSPSLARVS</sequence>
<dbReference type="GO" id="GO:0005829">
    <property type="term" value="C:cytosol"/>
    <property type="evidence" value="ECO:0007669"/>
    <property type="project" value="TreeGrafter"/>
</dbReference>
<gene>
    <name evidence="3" type="ORF">PPACK8108_LOCUS23815</name>
</gene>
<feature type="region of interest" description="Disordered" evidence="1">
    <location>
        <begin position="623"/>
        <end position="645"/>
    </location>
</feature>
<evidence type="ECO:0000259" key="2">
    <source>
        <dbReference type="PROSITE" id="PS51205"/>
    </source>
</evidence>
<keyword evidence="4" id="KW-1185">Reference proteome</keyword>
<dbReference type="PANTHER" id="PTHR23101">
    <property type="entry name" value="RAB GDP/GTP EXCHANGE FACTOR"/>
    <property type="match status" value="1"/>
</dbReference>
<dbReference type="Gene3D" id="1.20.1050.80">
    <property type="entry name" value="VPS9 domain"/>
    <property type="match status" value="1"/>
</dbReference>
<dbReference type="InterPro" id="IPR045046">
    <property type="entry name" value="Vps9-like"/>
</dbReference>
<dbReference type="Pfam" id="PF02204">
    <property type="entry name" value="VPS9"/>
    <property type="match status" value="1"/>
</dbReference>
<dbReference type="GO" id="GO:0031267">
    <property type="term" value="F:small GTPase binding"/>
    <property type="evidence" value="ECO:0007669"/>
    <property type="project" value="TreeGrafter"/>
</dbReference>
<evidence type="ECO:0000313" key="3">
    <source>
        <dbReference type="EMBL" id="CAH7688794.1"/>
    </source>
</evidence>
<dbReference type="InterPro" id="IPR003123">
    <property type="entry name" value="VPS9"/>
</dbReference>
<reference evidence="3" key="1">
    <citation type="submission" date="2022-06" db="EMBL/GenBank/DDBJ databases">
        <authorList>
            <consortium name="SYNGENTA / RWTH Aachen University"/>
        </authorList>
    </citation>
    <scope>NUCLEOTIDE SEQUENCE</scope>
</reference>
<proteinExistence type="predicted"/>
<accession>A0AAV0BRF9</accession>
<feature type="compositionally biased region" description="Polar residues" evidence="1">
    <location>
        <begin position="960"/>
        <end position="970"/>
    </location>
</feature>
<dbReference type="Proteomes" id="UP001153365">
    <property type="component" value="Unassembled WGS sequence"/>
</dbReference>
<feature type="compositionally biased region" description="Polar residues" evidence="1">
    <location>
        <begin position="788"/>
        <end position="797"/>
    </location>
</feature>